<dbReference type="PANTHER" id="PTHR30151:SF20">
    <property type="entry name" value="ABC TRANSPORTER PERMEASE PROTEIN HI_0355-RELATED"/>
    <property type="match status" value="1"/>
</dbReference>
<dbReference type="PROSITE" id="PS50928">
    <property type="entry name" value="ABC_TM1"/>
    <property type="match status" value="1"/>
</dbReference>
<dbReference type="SUPFAM" id="SSF161098">
    <property type="entry name" value="MetI-like"/>
    <property type="match status" value="1"/>
</dbReference>
<comment type="caution">
    <text evidence="9">The sequence shown here is derived from an EMBL/GenBank/DDBJ whole genome shotgun (WGS) entry which is preliminary data.</text>
</comment>
<keyword evidence="6 7" id="KW-0472">Membrane</keyword>
<feature type="non-terminal residue" evidence="9">
    <location>
        <position position="1"/>
    </location>
</feature>
<protein>
    <recommendedName>
        <fullName evidence="8">ABC transmembrane type-1 domain-containing protein</fullName>
    </recommendedName>
</protein>
<feature type="transmembrane region" description="Helical" evidence="7">
    <location>
        <begin position="5"/>
        <end position="27"/>
    </location>
</feature>
<evidence type="ECO:0000256" key="7">
    <source>
        <dbReference type="RuleBase" id="RU363032"/>
    </source>
</evidence>
<evidence type="ECO:0000313" key="10">
    <source>
        <dbReference type="Proteomes" id="UP000179344"/>
    </source>
</evidence>
<comment type="subcellular location">
    <subcellularLocation>
        <location evidence="1 7">Cell membrane</location>
        <topology evidence="1 7">Multi-pass membrane protein</topology>
    </subcellularLocation>
</comment>
<dbReference type="InterPro" id="IPR035906">
    <property type="entry name" value="MetI-like_sf"/>
</dbReference>
<reference evidence="9 10" key="1">
    <citation type="journal article" date="2016" name="Nat. Commun.">
        <title>Thousands of microbial genomes shed light on interconnected biogeochemical processes in an aquifer system.</title>
        <authorList>
            <person name="Anantharaman K."/>
            <person name="Brown C.T."/>
            <person name="Hug L.A."/>
            <person name="Sharon I."/>
            <person name="Castelle C.J."/>
            <person name="Probst A.J."/>
            <person name="Thomas B.C."/>
            <person name="Singh A."/>
            <person name="Wilkins M.J."/>
            <person name="Karaoz U."/>
            <person name="Brodie E.L."/>
            <person name="Williams K.H."/>
            <person name="Hubbard S.S."/>
            <person name="Banfield J.F."/>
        </authorList>
    </citation>
    <scope>NUCLEOTIDE SEQUENCE [LARGE SCALE GENOMIC DNA]</scope>
</reference>
<organism evidence="9 10">
    <name type="scientific">Candidatus Muproteobacteria bacterium RBG_16_65_31</name>
    <dbReference type="NCBI Taxonomy" id="1817759"/>
    <lineage>
        <taxon>Bacteria</taxon>
        <taxon>Pseudomonadati</taxon>
        <taxon>Pseudomonadota</taxon>
        <taxon>Candidatus Muproteobacteria</taxon>
    </lineage>
</organism>
<name>A0A1F6TDP8_9PROT</name>
<evidence type="ECO:0000313" key="9">
    <source>
        <dbReference type="EMBL" id="OGI43234.1"/>
    </source>
</evidence>
<feature type="transmembrane region" description="Helical" evidence="7">
    <location>
        <begin position="156"/>
        <end position="175"/>
    </location>
</feature>
<keyword evidence="2 7" id="KW-0813">Transport</keyword>
<dbReference type="Pfam" id="PF00528">
    <property type="entry name" value="BPD_transp_1"/>
    <property type="match status" value="1"/>
</dbReference>
<dbReference type="PANTHER" id="PTHR30151">
    <property type="entry name" value="ALKANE SULFONATE ABC TRANSPORTER-RELATED, MEMBRANE SUBUNIT"/>
    <property type="match status" value="1"/>
</dbReference>
<feature type="transmembrane region" description="Helical" evidence="7">
    <location>
        <begin position="57"/>
        <end position="75"/>
    </location>
</feature>
<dbReference type="GO" id="GO:0055085">
    <property type="term" value="P:transmembrane transport"/>
    <property type="evidence" value="ECO:0007669"/>
    <property type="project" value="InterPro"/>
</dbReference>
<gene>
    <name evidence="9" type="ORF">A2V92_05485</name>
</gene>
<dbReference type="GO" id="GO:0005886">
    <property type="term" value="C:plasma membrane"/>
    <property type="evidence" value="ECO:0007669"/>
    <property type="project" value="UniProtKB-SubCell"/>
</dbReference>
<dbReference type="Proteomes" id="UP000179344">
    <property type="component" value="Unassembled WGS sequence"/>
</dbReference>
<accession>A0A1F6TDP8</accession>
<feature type="transmembrane region" description="Helical" evidence="7">
    <location>
        <begin position="87"/>
        <end position="110"/>
    </location>
</feature>
<feature type="transmembrane region" description="Helical" evidence="7">
    <location>
        <begin position="212"/>
        <end position="230"/>
    </location>
</feature>
<evidence type="ECO:0000256" key="4">
    <source>
        <dbReference type="ARBA" id="ARBA00022692"/>
    </source>
</evidence>
<keyword evidence="5 7" id="KW-1133">Transmembrane helix</keyword>
<dbReference type="Gene3D" id="1.10.3720.10">
    <property type="entry name" value="MetI-like"/>
    <property type="match status" value="1"/>
</dbReference>
<feature type="transmembrane region" description="Helical" evidence="7">
    <location>
        <begin position="116"/>
        <end position="135"/>
    </location>
</feature>
<dbReference type="AlphaFoldDB" id="A0A1F6TDP8"/>
<proteinExistence type="inferred from homology"/>
<evidence type="ECO:0000259" key="8">
    <source>
        <dbReference type="PROSITE" id="PS50928"/>
    </source>
</evidence>
<evidence type="ECO:0000256" key="5">
    <source>
        <dbReference type="ARBA" id="ARBA00022989"/>
    </source>
</evidence>
<evidence type="ECO:0000256" key="1">
    <source>
        <dbReference type="ARBA" id="ARBA00004651"/>
    </source>
</evidence>
<evidence type="ECO:0000256" key="3">
    <source>
        <dbReference type="ARBA" id="ARBA00022475"/>
    </source>
</evidence>
<keyword evidence="4 7" id="KW-0812">Transmembrane</keyword>
<sequence>RADQLLVLVLLVVLWQGLTLWLGEYWISSPWGTFTGFFRGIADGELLMHASYTVREAVIGFALGGVPAAALPFALRRMPVATAILDPFMVGGYGAPKLALAPLFILWFGIGVASKIALVAFTVFFIVYFSTLSGIRALDTRLVQMAQVMDANERDVARHIVFPGAVPYIFTGLRIAMPYSIGGAVIAELISANRGLGYLIQLRAMNYDTTGIFVALVVTTCIVFVGNWSVNAAERFLLRWRPSADSMLQMDS</sequence>
<dbReference type="CDD" id="cd06261">
    <property type="entry name" value="TM_PBP2"/>
    <property type="match status" value="1"/>
</dbReference>
<feature type="domain" description="ABC transmembrane type-1" evidence="8">
    <location>
        <begin position="50"/>
        <end position="234"/>
    </location>
</feature>
<comment type="similarity">
    <text evidence="7">Belongs to the binding-protein-dependent transport system permease family.</text>
</comment>
<dbReference type="EMBL" id="MFST01000125">
    <property type="protein sequence ID" value="OGI43234.1"/>
    <property type="molecule type" value="Genomic_DNA"/>
</dbReference>
<keyword evidence="3" id="KW-1003">Cell membrane</keyword>
<dbReference type="InterPro" id="IPR000515">
    <property type="entry name" value="MetI-like"/>
</dbReference>
<evidence type="ECO:0000256" key="2">
    <source>
        <dbReference type="ARBA" id="ARBA00022448"/>
    </source>
</evidence>
<evidence type="ECO:0000256" key="6">
    <source>
        <dbReference type="ARBA" id="ARBA00023136"/>
    </source>
</evidence>